<evidence type="ECO:0000313" key="4">
    <source>
        <dbReference type="Proteomes" id="UP000031278"/>
    </source>
</evidence>
<dbReference type="InterPro" id="IPR041443">
    <property type="entry name" value="Exop_C"/>
</dbReference>
<accession>A0A0B9G1E1</accession>
<evidence type="ECO:0000256" key="1">
    <source>
        <dbReference type="SAM" id="MobiDB-lite"/>
    </source>
</evidence>
<dbReference type="Pfam" id="PF18559">
    <property type="entry name" value="Exop_C"/>
    <property type="match status" value="1"/>
</dbReference>
<protein>
    <recommendedName>
        <fullName evidence="2">ExoP galactose-binding-like domain-containing protein</fullName>
    </recommendedName>
</protein>
<reference evidence="3 4" key="1">
    <citation type="submission" date="2014-12" db="EMBL/GenBank/DDBJ databases">
        <title>Genome sequencing of Photobacterium gaetbulicola AD005a.</title>
        <authorList>
            <person name="Adrian T.G.S."/>
            <person name="Chan K.G."/>
        </authorList>
    </citation>
    <scope>NUCLEOTIDE SEQUENCE [LARGE SCALE GENOMIC DNA]</scope>
    <source>
        <strain evidence="3 4">AD005a</strain>
    </source>
</reference>
<feature type="region of interest" description="Disordered" evidence="1">
    <location>
        <begin position="1"/>
        <end position="22"/>
    </location>
</feature>
<dbReference type="EMBL" id="JWLZ01000176">
    <property type="protein sequence ID" value="KHT62504.1"/>
    <property type="molecule type" value="Genomic_DNA"/>
</dbReference>
<dbReference type="Gene3D" id="2.60.120.430">
    <property type="entry name" value="Galactose-binding lectin"/>
    <property type="match status" value="1"/>
</dbReference>
<evidence type="ECO:0000259" key="2">
    <source>
        <dbReference type="Pfam" id="PF18559"/>
    </source>
</evidence>
<dbReference type="AlphaFoldDB" id="A0A0B9G1E1"/>
<sequence length="455" mass="49151">MSDNYDYSGGGNTGGGGGGGASNELGLQVPLYHNDPKEFNNPYVMYAVDSDGTETAVDGNALPAASNINVEGEFAKVSPLTVTVTDNQASLRFLANQDYDITKSNGFYDAEKFQGGSVQFYVKTLSYDLGDNPANPNPVLLSMANGDKKFSADITSAVIASAGEQAQFIRVPLNCFMDDGLDLTTVDMAMAIETTGAIQYEFSQARLANNSVPVTPGSVDIQGCLNNNNSKVLTSETSIINQDIRRDSAWVIQGEASDVRVTRGKAINPNPGNNTAEGTIRYKGIEYDEKFDPNSKSFLTFALDKASELKDMTVPRLDMSHYMANGELQMSFIMPATDLPQGDDTYLVLSLDSPLNNTEGLPNGGYPNSQVISYNLTKNNVANGVVHQINIPIRDFFTKPNGSISLNGVQYVEKLATYIEQRTTEDGDGYYSNLAGFKYGLGDIKLVMNPTETPE</sequence>
<dbReference type="Proteomes" id="UP000031278">
    <property type="component" value="Unassembled WGS sequence"/>
</dbReference>
<comment type="caution">
    <text evidence="3">The sequence shown here is derived from an EMBL/GenBank/DDBJ whole genome shotgun (WGS) entry which is preliminary data.</text>
</comment>
<feature type="domain" description="ExoP galactose-binding-like" evidence="2">
    <location>
        <begin position="124"/>
        <end position="207"/>
    </location>
</feature>
<name>A0A0B9G1E1_9GAMM</name>
<proteinExistence type="predicted"/>
<feature type="compositionally biased region" description="Gly residues" evidence="1">
    <location>
        <begin position="8"/>
        <end position="21"/>
    </location>
</feature>
<gene>
    <name evidence="3" type="ORF">RJ45_16950</name>
</gene>
<evidence type="ECO:0000313" key="3">
    <source>
        <dbReference type="EMBL" id="KHT62504.1"/>
    </source>
</evidence>
<organism evidence="3 4">
    <name type="scientific">Photobacterium gaetbulicola</name>
    <dbReference type="NCBI Taxonomy" id="1295392"/>
    <lineage>
        <taxon>Bacteria</taxon>
        <taxon>Pseudomonadati</taxon>
        <taxon>Pseudomonadota</taxon>
        <taxon>Gammaproteobacteria</taxon>
        <taxon>Vibrionales</taxon>
        <taxon>Vibrionaceae</taxon>
        <taxon>Photobacterium</taxon>
    </lineage>
</organism>